<keyword evidence="1" id="KW-0732">Signal</keyword>
<protein>
    <submittedName>
        <fullName evidence="2">Uncharacterized protein</fullName>
    </submittedName>
</protein>
<keyword evidence="3" id="KW-1185">Reference proteome</keyword>
<accession>A0ABS8V7B4</accession>
<name>A0ABS8V7B4_DATST</name>
<proteinExistence type="predicted"/>
<reference evidence="2 3" key="1">
    <citation type="journal article" date="2021" name="BMC Genomics">
        <title>Datura genome reveals duplications of psychoactive alkaloid biosynthetic genes and high mutation rate following tissue culture.</title>
        <authorList>
            <person name="Rajewski A."/>
            <person name="Carter-House D."/>
            <person name="Stajich J."/>
            <person name="Litt A."/>
        </authorList>
    </citation>
    <scope>NUCLEOTIDE SEQUENCE [LARGE SCALE GENOMIC DNA]</scope>
    <source>
        <strain evidence="2">AR-01</strain>
    </source>
</reference>
<dbReference type="EMBL" id="JACEIK010003541">
    <property type="protein sequence ID" value="MCD9642128.1"/>
    <property type="molecule type" value="Genomic_DNA"/>
</dbReference>
<gene>
    <name evidence="2" type="ORF">HAX54_028795</name>
</gene>
<evidence type="ECO:0000256" key="1">
    <source>
        <dbReference type="SAM" id="SignalP"/>
    </source>
</evidence>
<comment type="caution">
    <text evidence="2">The sequence shown here is derived from an EMBL/GenBank/DDBJ whole genome shotgun (WGS) entry which is preliminary data.</text>
</comment>
<organism evidence="2 3">
    <name type="scientific">Datura stramonium</name>
    <name type="common">Jimsonweed</name>
    <name type="synonym">Common thornapple</name>
    <dbReference type="NCBI Taxonomy" id="4076"/>
    <lineage>
        <taxon>Eukaryota</taxon>
        <taxon>Viridiplantae</taxon>
        <taxon>Streptophyta</taxon>
        <taxon>Embryophyta</taxon>
        <taxon>Tracheophyta</taxon>
        <taxon>Spermatophyta</taxon>
        <taxon>Magnoliopsida</taxon>
        <taxon>eudicotyledons</taxon>
        <taxon>Gunneridae</taxon>
        <taxon>Pentapetalae</taxon>
        <taxon>asterids</taxon>
        <taxon>lamiids</taxon>
        <taxon>Solanales</taxon>
        <taxon>Solanaceae</taxon>
        <taxon>Solanoideae</taxon>
        <taxon>Datureae</taxon>
        <taxon>Datura</taxon>
    </lineage>
</organism>
<feature type="signal peptide" evidence="1">
    <location>
        <begin position="1"/>
        <end position="18"/>
    </location>
</feature>
<feature type="chain" id="PRO_5045213441" evidence="1">
    <location>
        <begin position="19"/>
        <end position="135"/>
    </location>
</feature>
<sequence>MSLVGCLKLSIFINGCGASLAYPLESTPNSFPILMMFRGIASSMVVNSDSSISLFCVLIVYMGSISKKVEDVESIKLVYALSLGLNSNSTRKPHHGLGRHIWAQRFLTCSPIPLIIPLKILSYARAWSRVTAVNV</sequence>
<dbReference type="Proteomes" id="UP000823775">
    <property type="component" value="Unassembled WGS sequence"/>
</dbReference>
<evidence type="ECO:0000313" key="2">
    <source>
        <dbReference type="EMBL" id="MCD9642128.1"/>
    </source>
</evidence>
<evidence type="ECO:0000313" key="3">
    <source>
        <dbReference type="Proteomes" id="UP000823775"/>
    </source>
</evidence>